<keyword evidence="2" id="KW-1185">Reference proteome</keyword>
<reference evidence="1 2" key="1">
    <citation type="submission" date="2013-03" db="EMBL/GenBank/DDBJ databases">
        <title>The Genome Sequence of Enterococcus sulfureus ATCC_49903 (PacBio/Illumina hybrid assembly).</title>
        <authorList>
            <consortium name="The Broad Institute Genomics Platform"/>
            <consortium name="The Broad Institute Genome Sequencing Center for Infectious Disease"/>
            <person name="Earl A."/>
            <person name="Russ C."/>
            <person name="Gilmore M."/>
            <person name="Surin D."/>
            <person name="Walker B."/>
            <person name="Young S."/>
            <person name="Zeng Q."/>
            <person name="Gargeya S."/>
            <person name="Fitzgerald M."/>
            <person name="Haas B."/>
            <person name="Abouelleil A."/>
            <person name="Allen A.W."/>
            <person name="Alvarado L."/>
            <person name="Arachchi H.M."/>
            <person name="Berlin A.M."/>
            <person name="Chapman S.B."/>
            <person name="Gainer-Dewar J."/>
            <person name="Goldberg J."/>
            <person name="Griggs A."/>
            <person name="Gujja S."/>
            <person name="Hansen M."/>
            <person name="Howarth C."/>
            <person name="Imamovic A."/>
            <person name="Ireland A."/>
            <person name="Larimer J."/>
            <person name="McCowan C."/>
            <person name="Murphy C."/>
            <person name="Pearson M."/>
            <person name="Poon T.W."/>
            <person name="Priest M."/>
            <person name="Roberts A."/>
            <person name="Saif S."/>
            <person name="Shea T."/>
            <person name="Sisk P."/>
            <person name="Sykes S."/>
            <person name="Wortman J."/>
            <person name="Nusbaum C."/>
            <person name="Birren B."/>
        </authorList>
    </citation>
    <scope>NUCLEOTIDE SEQUENCE [LARGE SCALE GENOMIC DNA]</scope>
    <source>
        <strain evidence="1 2">ATCC 49903</strain>
    </source>
</reference>
<evidence type="ECO:0000313" key="2">
    <source>
        <dbReference type="Proteomes" id="UP000015961"/>
    </source>
</evidence>
<comment type="caution">
    <text evidence="1">The sequence shown here is derived from an EMBL/GenBank/DDBJ whole genome shotgun (WGS) entry which is preliminary data.</text>
</comment>
<dbReference type="Proteomes" id="UP000015961">
    <property type="component" value="Unassembled WGS sequence"/>
</dbReference>
<organism evidence="1 2">
    <name type="scientific">Enterococcus sulfureus ATCC 49903</name>
    <dbReference type="NCBI Taxonomy" id="1140003"/>
    <lineage>
        <taxon>Bacteria</taxon>
        <taxon>Bacillati</taxon>
        <taxon>Bacillota</taxon>
        <taxon>Bacilli</taxon>
        <taxon>Lactobacillales</taxon>
        <taxon>Enterococcaceae</taxon>
        <taxon>Enterococcus</taxon>
    </lineage>
</organism>
<evidence type="ECO:0000313" key="1">
    <source>
        <dbReference type="EMBL" id="EOT87537.1"/>
    </source>
</evidence>
<dbReference type="STRING" id="1140003.OMY_00600"/>
<gene>
    <name evidence="1" type="ORF">I573_00593</name>
</gene>
<sequence length="57" mass="6964">MECVKLLQRYQSLFTLQHYCTPQEYHKLIKQYQEHISVDLLKQQLIKKQLAKGNWDD</sequence>
<protein>
    <submittedName>
        <fullName evidence="1">Uncharacterized protein</fullName>
    </submittedName>
</protein>
<accession>S0P147</accession>
<dbReference type="RefSeq" id="WP_016185091.1">
    <property type="nucleotide sequence ID" value="NZ_ASWO01000001.1"/>
</dbReference>
<name>S0P147_9ENTE</name>
<dbReference type="PATRIC" id="fig|1140003.3.peg.594"/>
<dbReference type="EMBL" id="ASWO01000001">
    <property type="protein sequence ID" value="EOT87537.1"/>
    <property type="molecule type" value="Genomic_DNA"/>
</dbReference>
<dbReference type="AlphaFoldDB" id="S0P147"/>
<proteinExistence type="predicted"/>